<feature type="region of interest" description="Disordered" evidence="1">
    <location>
        <begin position="1"/>
        <end position="40"/>
    </location>
</feature>
<feature type="region of interest" description="Disordered" evidence="1">
    <location>
        <begin position="154"/>
        <end position="200"/>
    </location>
</feature>
<gene>
    <name evidence="3" type="primary">LOC116661018</name>
</gene>
<accession>A0A8B8SE78</accession>
<protein>
    <submittedName>
        <fullName evidence="3">Nuclear envelope pore membrane protein POM 121-like</fullName>
    </submittedName>
</protein>
<dbReference type="InterPro" id="IPR043220">
    <property type="entry name" value="POM121-like_prot_1"/>
</dbReference>
<feature type="compositionally biased region" description="Basic residues" evidence="1">
    <location>
        <begin position="308"/>
        <end position="320"/>
    </location>
</feature>
<feature type="region of interest" description="Disordered" evidence="1">
    <location>
        <begin position="817"/>
        <end position="868"/>
    </location>
</feature>
<feature type="region of interest" description="Disordered" evidence="1">
    <location>
        <begin position="360"/>
        <end position="448"/>
    </location>
</feature>
<keyword evidence="2" id="KW-1185">Reference proteome</keyword>
<reference evidence="3" key="1">
    <citation type="submission" date="2025-08" db="UniProtKB">
        <authorList>
            <consortium name="RefSeq"/>
        </authorList>
    </citation>
    <scope>IDENTIFICATION</scope>
    <source>
        <tissue evidence="3">Ear skin</tissue>
    </source>
</reference>
<dbReference type="Pfam" id="PF15229">
    <property type="entry name" value="POM121"/>
    <property type="match status" value="1"/>
</dbReference>
<dbReference type="PANTHER" id="PTHR15566">
    <property type="entry name" value="POM121-LIKE"/>
    <property type="match status" value="1"/>
</dbReference>
<name>A0A8B8SE78_CAMFR</name>
<feature type="compositionally biased region" description="Polar residues" evidence="1">
    <location>
        <begin position="981"/>
        <end position="995"/>
    </location>
</feature>
<dbReference type="KEGG" id="cfr:116661018"/>
<dbReference type="AlphaFoldDB" id="A0A8B8SE78"/>
<feature type="compositionally biased region" description="Polar residues" evidence="1">
    <location>
        <begin position="538"/>
        <end position="554"/>
    </location>
</feature>
<feature type="region of interest" description="Disordered" evidence="1">
    <location>
        <begin position="961"/>
        <end position="1015"/>
    </location>
</feature>
<proteinExistence type="predicted"/>
<evidence type="ECO:0000313" key="3">
    <source>
        <dbReference type="RefSeq" id="XP_032328130.1"/>
    </source>
</evidence>
<feature type="compositionally biased region" description="Basic and acidic residues" evidence="1">
    <location>
        <begin position="163"/>
        <end position="178"/>
    </location>
</feature>
<sequence length="1015" mass="103749">MGDYLSTPCPSAPPRALGGRHLPPGPGHLQPAPRHRRLPLAGPGHLALHQLLAARRPAYRCPMTLHRRLVTALHRRCSLLPRTLRSLLGVLSSTCSLVRQRRAVLRAQTSTLSCSSASPAGTATVCAVKEQPRTPALPTTPGCALDSCTEAVSRAPGESGKGLAKEDLAVPEGEDQRSPDGTGGEEPERGPVSFIPRPGSLQRNLCAKNSEDVCVEKPQTSCVSSCPRRDAINSSYSSSQGSPPVRRKRGPARSGLPPKPLKKSRKESPWPPAAAPVVSPQTNWPDRDADTARGPRGTEGNTSDGPRPRRRRFSLLRHRRGEPLRLPSPPELGSRVTSEDLNVEKKAAFWQINSMLRGETEAGLAPPPSPDAEVTPKETTPPSQPLLSGAPQTTSGSILPPLQAPQIAPSSDQAFITPAQGTGVTPMNSSVPSRPLLSGAPQTTSGSILTPLKVPQMAPSGALAFVTPAQGAGVTPMNSTVPSQPLLSGASQTTSGSILAPLQAPQMAPSGALAFVTPAQGTGVTPINSIVSSQPLLSGASQTTSGSILPTQEAPQMAPSGGLAIFTPSSDSGVTPMETTPPSQALLSGAPQTTSGSILPLLQAPQTAPSGALAFMNPAQGTGVTPINSIVSSQPLLSGAPQTTSGSILPSLKAPHMAPSGGLAVFTPFSDSGFTPMDTTPPSQALLLGAPQTTSGSILAPLQAPQTAAIGGLAFVTPAQGTGVTPMNSTVPSQPLLSGAPQTTSGSILPPLQAPQTAPHDGVALIILTTSLSALSFCGPNLTVTLPANPGTSAQPILAVPHGQQCGATACDSSSQYQKQAAPAPTSDPLSAPGPVAFKPPPKASSDSLSSRNPTMGTHASTQPMSSATSTLFPRGCAAAAYMPSVVTRAGPNTWRHCPRSASSSPVPCRFGVSAACKGGRSQVGDFELCRLFAALRITEEVTRSPSTTCCRGGRRGLNTWGPVHQSTPILSPTPGGAPRQSPSASSRGPGTSPSKAGMSVLACGSSLPAQRAQE</sequence>
<evidence type="ECO:0000313" key="2">
    <source>
        <dbReference type="Proteomes" id="UP000694856"/>
    </source>
</evidence>
<feature type="compositionally biased region" description="Polar residues" evidence="1">
    <location>
        <begin position="567"/>
        <end position="592"/>
    </location>
</feature>
<feature type="region of interest" description="Disordered" evidence="1">
    <location>
        <begin position="217"/>
        <end position="339"/>
    </location>
</feature>
<feature type="compositionally biased region" description="Polar residues" evidence="1">
    <location>
        <begin position="845"/>
        <end position="868"/>
    </location>
</feature>
<evidence type="ECO:0000256" key="1">
    <source>
        <dbReference type="SAM" id="MobiDB-lite"/>
    </source>
</evidence>
<feature type="compositionally biased region" description="Low complexity" evidence="1">
    <location>
        <begin position="14"/>
        <end position="32"/>
    </location>
</feature>
<organism evidence="2 3">
    <name type="scientific">Camelus ferus</name>
    <name type="common">Wild bactrian camel</name>
    <name type="synonym">Camelus bactrianus ferus</name>
    <dbReference type="NCBI Taxonomy" id="419612"/>
    <lineage>
        <taxon>Eukaryota</taxon>
        <taxon>Metazoa</taxon>
        <taxon>Chordata</taxon>
        <taxon>Craniata</taxon>
        <taxon>Vertebrata</taxon>
        <taxon>Euteleostomi</taxon>
        <taxon>Mammalia</taxon>
        <taxon>Eutheria</taxon>
        <taxon>Laurasiatheria</taxon>
        <taxon>Artiodactyla</taxon>
        <taxon>Tylopoda</taxon>
        <taxon>Camelidae</taxon>
        <taxon>Camelus</taxon>
    </lineage>
</organism>
<dbReference type="Proteomes" id="UP000694856">
    <property type="component" value="Chromosome 32"/>
</dbReference>
<feature type="compositionally biased region" description="Polar residues" evidence="1">
    <location>
        <begin position="408"/>
        <end position="432"/>
    </location>
</feature>
<dbReference type="PANTHER" id="PTHR15566:SF4">
    <property type="entry name" value="POM121-LIKE PROTEIN 1-RELATED"/>
    <property type="match status" value="1"/>
</dbReference>
<feature type="region of interest" description="Disordered" evidence="1">
    <location>
        <begin position="538"/>
        <end position="592"/>
    </location>
</feature>
<dbReference type="RefSeq" id="XP_032328130.1">
    <property type="nucleotide sequence ID" value="XM_032472239.1"/>
</dbReference>
<dbReference type="GeneID" id="116661018"/>